<reference evidence="1 2" key="1">
    <citation type="submission" date="2020-08" db="EMBL/GenBank/DDBJ databases">
        <title>Oceanospirillum sp. nov. isolated from marine sediment.</title>
        <authorList>
            <person name="Ji X."/>
        </authorList>
    </citation>
    <scope>NUCLEOTIDE SEQUENCE [LARGE SCALE GENOMIC DNA]</scope>
    <source>
        <strain evidence="1 2">D5</strain>
    </source>
</reference>
<name>A0A839IXB3_9GAMM</name>
<dbReference type="AlphaFoldDB" id="A0A839IXB3"/>
<protein>
    <submittedName>
        <fullName evidence="1">Uncharacterized protein</fullName>
    </submittedName>
</protein>
<accession>A0A839IXB3</accession>
<proteinExistence type="predicted"/>
<comment type="caution">
    <text evidence="1">The sequence shown here is derived from an EMBL/GenBank/DDBJ whole genome shotgun (WGS) entry which is preliminary data.</text>
</comment>
<gene>
    <name evidence="1" type="ORF">H4O21_20990</name>
</gene>
<dbReference type="Proteomes" id="UP000565262">
    <property type="component" value="Unassembled WGS sequence"/>
</dbReference>
<dbReference type="RefSeq" id="WP_182810860.1">
    <property type="nucleotide sequence ID" value="NZ_JACJFM010000043.1"/>
</dbReference>
<evidence type="ECO:0000313" key="2">
    <source>
        <dbReference type="Proteomes" id="UP000565262"/>
    </source>
</evidence>
<keyword evidence="2" id="KW-1185">Reference proteome</keyword>
<sequence length="172" mass="19632">MKTLTIGALLTLSIISLSAKYLRYTHPVPDEKIVTAKIESRLNNMGWHLEYTLAMNTNMTSKLMILKKEHCSGYLYLNISGSDASNVSIFKNYLGLSKIDFILSDQSLDDYVYMSFYMTNVYNKFKSLFFSESAYYSPLLLTHNSSDQKNCSLISNLNYYNETLDLSASDII</sequence>
<organism evidence="1 2">
    <name type="scientific">Oceanospirillum sediminis</name>
    <dbReference type="NCBI Taxonomy" id="2760088"/>
    <lineage>
        <taxon>Bacteria</taxon>
        <taxon>Pseudomonadati</taxon>
        <taxon>Pseudomonadota</taxon>
        <taxon>Gammaproteobacteria</taxon>
        <taxon>Oceanospirillales</taxon>
        <taxon>Oceanospirillaceae</taxon>
        <taxon>Oceanospirillum</taxon>
    </lineage>
</organism>
<evidence type="ECO:0000313" key="1">
    <source>
        <dbReference type="EMBL" id="MBB1489089.1"/>
    </source>
</evidence>
<dbReference type="EMBL" id="JACJFM010000043">
    <property type="protein sequence ID" value="MBB1489089.1"/>
    <property type="molecule type" value="Genomic_DNA"/>
</dbReference>